<name>A0A1S8CSI0_9GAMM</name>
<dbReference type="RefSeq" id="WP_076879205.1">
    <property type="nucleotide sequence ID" value="NZ_MLCN01000047.1"/>
</dbReference>
<sequence>MNIEKNYHMLHAIMANNNQLFHEALILKALDGDFTSSVDLPQLASHYQSILAEYSLSDLRLAGIPLNDLAYVHSILMWGVHRWVFKIPKGYPELLLSTNPPHKLPYYLFDHLTAQSTYIDVSFGTYDGILVLKDAYHDPCNQLNKVVEVSVLGQDNQFTGQRFLLTFDADDFLVVPELDATTKAVVNLICLSVGYYASGSTENCRRIALNANTYEIGNDLHVMTLKAGQNLKIRMPYWQGYWQNDLLGNKQYVLKLISPTTSIS</sequence>
<protein>
    <submittedName>
        <fullName evidence="1">Uncharacterized protein</fullName>
    </submittedName>
</protein>
<proteinExistence type="predicted"/>
<accession>A0A1S8CSI0</accession>
<organism evidence="1 2">
    <name type="scientific">Alkanindiges hydrocarboniclasticus</name>
    <dbReference type="NCBI Taxonomy" id="1907941"/>
    <lineage>
        <taxon>Bacteria</taxon>
        <taxon>Pseudomonadati</taxon>
        <taxon>Pseudomonadota</taxon>
        <taxon>Gammaproteobacteria</taxon>
        <taxon>Moraxellales</taxon>
        <taxon>Moraxellaceae</taxon>
        <taxon>Alkanindiges</taxon>
    </lineage>
</organism>
<gene>
    <name evidence="1" type="ORF">BKE30_13970</name>
</gene>
<keyword evidence="2" id="KW-1185">Reference proteome</keyword>
<reference evidence="1 2" key="1">
    <citation type="submission" date="2016-10" db="EMBL/GenBank/DDBJ databases">
        <title>Draft Genome sequence of Alkanindiges sp. strain H1.</title>
        <authorList>
            <person name="Subhash Y."/>
            <person name="Lee S."/>
        </authorList>
    </citation>
    <scope>NUCLEOTIDE SEQUENCE [LARGE SCALE GENOMIC DNA]</scope>
    <source>
        <strain evidence="1 2">H1</strain>
    </source>
</reference>
<dbReference type="EMBL" id="MLCN01000047">
    <property type="protein sequence ID" value="ONG37667.1"/>
    <property type="molecule type" value="Genomic_DNA"/>
</dbReference>
<dbReference type="STRING" id="1907941.BKE30_13970"/>
<evidence type="ECO:0000313" key="2">
    <source>
        <dbReference type="Proteomes" id="UP000192132"/>
    </source>
</evidence>
<dbReference type="Proteomes" id="UP000192132">
    <property type="component" value="Unassembled WGS sequence"/>
</dbReference>
<evidence type="ECO:0000313" key="1">
    <source>
        <dbReference type="EMBL" id="ONG37667.1"/>
    </source>
</evidence>
<comment type="caution">
    <text evidence="1">The sequence shown here is derived from an EMBL/GenBank/DDBJ whole genome shotgun (WGS) entry which is preliminary data.</text>
</comment>
<dbReference type="AlphaFoldDB" id="A0A1S8CSI0"/>